<proteinExistence type="inferred from homology"/>
<dbReference type="Proteomes" id="UP001501581">
    <property type="component" value="Unassembled WGS sequence"/>
</dbReference>
<reference evidence="7 8" key="1">
    <citation type="journal article" date="2019" name="Int. J. Syst. Evol. Microbiol.">
        <title>The Global Catalogue of Microorganisms (GCM) 10K type strain sequencing project: providing services to taxonomists for standard genome sequencing and annotation.</title>
        <authorList>
            <consortium name="The Broad Institute Genomics Platform"/>
            <consortium name="The Broad Institute Genome Sequencing Center for Infectious Disease"/>
            <person name="Wu L."/>
            <person name="Ma J."/>
        </authorList>
    </citation>
    <scope>NUCLEOTIDE SEQUENCE [LARGE SCALE GENOMIC DNA]</scope>
    <source>
        <strain evidence="7 8">JCM 13008</strain>
    </source>
</reference>
<evidence type="ECO:0000313" key="8">
    <source>
        <dbReference type="Proteomes" id="UP001501581"/>
    </source>
</evidence>
<evidence type="ECO:0000256" key="2">
    <source>
        <dbReference type="ARBA" id="ARBA00023015"/>
    </source>
</evidence>
<accession>A0ABN1TU50</accession>
<protein>
    <recommendedName>
        <fullName evidence="6">HTH luxR-type domain-containing protein</fullName>
    </recommendedName>
</protein>
<dbReference type="PRINTS" id="PR00038">
    <property type="entry name" value="HTHLUXR"/>
</dbReference>
<dbReference type="InterPro" id="IPR013249">
    <property type="entry name" value="RNA_pol_sigma70_r4_t2"/>
</dbReference>
<keyword evidence="8" id="KW-1185">Reference proteome</keyword>
<evidence type="ECO:0000256" key="4">
    <source>
        <dbReference type="ARBA" id="ARBA00023125"/>
    </source>
</evidence>
<keyword evidence="2" id="KW-0805">Transcription regulation</keyword>
<dbReference type="InterPro" id="IPR014284">
    <property type="entry name" value="RNA_pol_sigma-70_dom"/>
</dbReference>
<comment type="caution">
    <text evidence="7">The sequence shown here is derived from an EMBL/GenBank/DDBJ whole genome shotgun (WGS) entry which is preliminary data.</text>
</comment>
<dbReference type="InterPro" id="IPR013324">
    <property type="entry name" value="RNA_pol_sigma_r3/r4-like"/>
</dbReference>
<keyword evidence="3" id="KW-0731">Sigma factor</keyword>
<evidence type="ECO:0000313" key="7">
    <source>
        <dbReference type="EMBL" id="GAA1103021.1"/>
    </source>
</evidence>
<feature type="domain" description="HTH luxR-type" evidence="6">
    <location>
        <begin position="118"/>
        <end position="170"/>
    </location>
</feature>
<dbReference type="PANTHER" id="PTHR43133">
    <property type="entry name" value="RNA POLYMERASE ECF-TYPE SIGMA FACTO"/>
    <property type="match status" value="1"/>
</dbReference>
<name>A0ABN1TU50_9ACTN</name>
<dbReference type="EMBL" id="BAAALG010000009">
    <property type="protein sequence ID" value="GAA1103021.1"/>
    <property type="molecule type" value="Genomic_DNA"/>
</dbReference>
<dbReference type="Gene3D" id="1.10.1740.10">
    <property type="match status" value="1"/>
</dbReference>
<dbReference type="InterPro" id="IPR039425">
    <property type="entry name" value="RNA_pol_sigma-70-like"/>
</dbReference>
<dbReference type="SMART" id="SM00421">
    <property type="entry name" value="HTH_LUXR"/>
    <property type="match status" value="1"/>
</dbReference>
<evidence type="ECO:0000256" key="1">
    <source>
        <dbReference type="ARBA" id="ARBA00010641"/>
    </source>
</evidence>
<evidence type="ECO:0000259" key="6">
    <source>
        <dbReference type="SMART" id="SM00421"/>
    </source>
</evidence>
<organism evidence="7 8">
    <name type="scientific">Nocardioides dubius</name>
    <dbReference type="NCBI Taxonomy" id="317019"/>
    <lineage>
        <taxon>Bacteria</taxon>
        <taxon>Bacillati</taxon>
        <taxon>Actinomycetota</taxon>
        <taxon>Actinomycetes</taxon>
        <taxon>Propionibacteriales</taxon>
        <taxon>Nocardioidaceae</taxon>
        <taxon>Nocardioides</taxon>
    </lineage>
</organism>
<dbReference type="Gene3D" id="1.10.10.10">
    <property type="entry name" value="Winged helix-like DNA-binding domain superfamily/Winged helix DNA-binding domain"/>
    <property type="match status" value="1"/>
</dbReference>
<evidence type="ECO:0000256" key="3">
    <source>
        <dbReference type="ARBA" id="ARBA00023082"/>
    </source>
</evidence>
<dbReference type="SUPFAM" id="SSF88659">
    <property type="entry name" value="Sigma3 and sigma4 domains of RNA polymerase sigma factors"/>
    <property type="match status" value="1"/>
</dbReference>
<evidence type="ECO:0000256" key="5">
    <source>
        <dbReference type="ARBA" id="ARBA00023163"/>
    </source>
</evidence>
<dbReference type="InterPro" id="IPR000792">
    <property type="entry name" value="Tscrpt_reg_LuxR_C"/>
</dbReference>
<sequence length="170" mass="19060">MEVDEFEQFFASIWPRLLRSALRRLGWDEAHEVASATMLTVWTKGLPAPRDGDEYLRLVGLGFRILEGHIRNLRRSLARRERLLAQLHALQAVRPTAEPDACEALLSRDDALAVRALLSILSTAEREVVELVVAGYRVGEIANLLELAPGTVSSRLSRARKTLAESLDHR</sequence>
<keyword evidence="5" id="KW-0804">Transcription</keyword>
<dbReference type="NCBIfam" id="TIGR02937">
    <property type="entry name" value="sigma70-ECF"/>
    <property type="match status" value="1"/>
</dbReference>
<dbReference type="RefSeq" id="WP_343994324.1">
    <property type="nucleotide sequence ID" value="NZ_BAAALG010000009.1"/>
</dbReference>
<gene>
    <name evidence="7" type="ORF">GCM10009668_22130</name>
</gene>
<dbReference type="PANTHER" id="PTHR43133:SF8">
    <property type="entry name" value="RNA POLYMERASE SIGMA FACTOR HI_1459-RELATED"/>
    <property type="match status" value="1"/>
</dbReference>
<comment type="similarity">
    <text evidence="1">Belongs to the sigma-70 factor family. ECF subfamily.</text>
</comment>
<dbReference type="InterPro" id="IPR036388">
    <property type="entry name" value="WH-like_DNA-bd_sf"/>
</dbReference>
<dbReference type="Pfam" id="PF08281">
    <property type="entry name" value="Sigma70_r4_2"/>
    <property type="match status" value="1"/>
</dbReference>
<keyword evidence="4" id="KW-0238">DNA-binding</keyword>